<dbReference type="PANTHER" id="PTHR30373:SF2">
    <property type="entry name" value="UPF0603 PROTEIN YGCG"/>
    <property type="match status" value="1"/>
</dbReference>
<protein>
    <recommendedName>
        <fullName evidence="3">TPM domain-containing protein</fullName>
    </recommendedName>
</protein>
<keyword evidence="1" id="KW-0472">Membrane</keyword>
<accession>A0A2M6WLZ7</accession>
<gene>
    <name evidence="4" type="ORF">COU00_02535</name>
</gene>
<dbReference type="EMBL" id="PFAS01000042">
    <property type="protein sequence ID" value="PIT93782.1"/>
    <property type="molecule type" value="Genomic_DNA"/>
</dbReference>
<name>A0A2M6WLZ7_9BACT</name>
<feature type="transmembrane region" description="Helical" evidence="1">
    <location>
        <begin position="195"/>
        <end position="214"/>
    </location>
</feature>
<organism evidence="4 5">
    <name type="scientific">Candidatus Falkowbacteria bacterium CG10_big_fil_rev_8_21_14_0_10_43_11</name>
    <dbReference type="NCBI Taxonomy" id="1974568"/>
    <lineage>
        <taxon>Bacteria</taxon>
        <taxon>Candidatus Falkowiibacteriota</taxon>
    </lineage>
</organism>
<keyword evidence="1" id="KW-0812">Transmembrane</keyword>
<dbReference type="AlphaFoldDB" id="A0A2M6WLZ7"/>
<dbReference type="Proteomes" id="UP000229335">
    <property type="component" value="Unassembled WGS sequence"/>
</dbReference>
<proteinExistence type="predicted"/>
<dbReference type="InterPro" id="IPR007621">
    <property type="entry name" value="TPM_dom"/>
</dbReference>
<feature type="signal peptide" evidence="2">
    <location>
        <begin position="1"/>
        <end position="19"/>
    </location>
</feature>
<evidence type="ECO:0000259" key="3">
    <source>
        <dbReference type="Pfam" id="PF04536"/>
    </source>
</evidence>
<feature type="transmembrane region" description="Helical" evidence="1">
    <location>
        <begin position="173"/>
        <end position="190"/>
    </location>
</feature>
<evidence type="ECO:0000313" key="5">
    <source>
        <dbReference type="Proteomes" id="UP000229335"/>
    </source>
</evidence>
<feature type="chain" id="PRO_5014947859" description="TPM domain-containing protein" evidence="2">
    <location>
        <begin position="20"/>
        <end position="215"/>
    </location>
</feature>
<dbReference type="Pfam" id="PF04536">
    <property type="entry name" value="TPM_phosphatase"/>
    <property type="match status" value="1"/>
</dbReference>
<evidence type="ECO:0000256" key="2">
    <source>
        <dbReference type="SAM" id="SignalP"/>
    </source>
</evidence>
<keyword evidence="2" id="KW-0732">Signal</keyword>
<keyword evidence="1" id="KW-1133">Transmembrane helix</keyword>
<evidence type="ECO:0000313" key="4">
    <source>
        <dbReference type="EMBL" id="PIT93782.1"/>
    </source>
</evidence>
<sequence length="215" mass="23851">MKYKIIIIFLFLLALPASAYYNPGTPSGFVNDFAGVIDSATKQSLEQKLVAFEKETSNEISVVTVKNLDGDYIENFAEKLFKEWKIGKEKEDNGVLILAAIEDRKMRLEVGYGLEGALTDAQSNWIINNEMKPAFQAGNYGEGINLAVDKIISATRGEYIPSEKKQSKVNYEFIFWVVIFVFMWLAAILGRSKSWWAGGAIGGAAGVVLGLIWGF</sequence>
<reference evidence="5" key="1">
    <citation type="submission" date="2017-09" db="EMBL/GenBank/DDBJ databases">
        <title>Depth-based differentiation of microbial function through sediment-hosted aquifers and enrichment of novel symbionts in the deep terrestrial subsurface.</title>
        <authorList>
            <person name="Probst A.J."/>
            <person name="Ladd B."/>
            <person name="Jarett J.K."/>
            <person name="Geller-Mcgrath D.E."/>
            <person name="Sieber C.M.K."/>
            <person name="Emerson J.B."/>
            <person name="Anantharaman K."/>
            <person name="Thomas B.C."/>
            <person name="Malmstrom R."/>
            <person name="Stieglmeier M."/>
            <person name="Klingl A."/>
            <person name="Woyke T."/>
            <person name="Ryan C.M."/>
            <person name="Banfield J.F."/>
        </authorList>
    </citation>
    <scope>NUCLEOTIDE SEQUENCE [LARGE SCALE GENOMIC DNA]</scope>
</reference>
<feature type="domain" description="TPM" evidence="3">
    <location>
        <begin position="30"/>
        <end position="153"/>
    </location>
</feature>
<dbReference type="PANTHER" id="PTHR30373">
    <property type="entry name" value="UPF0603 PROTEIN YGCG"/>
    <property type="match status" value="1"/>
</dbReference>
<dbReference type="Gene3D" id="3.10.310.50">
    <property type="match status" value="1"/>
</dbReference>
<comment type="caution">
    <text evidence="4">The sequence shown here is derived from an EMBL/GenBank/DDBJ whole genome shotgun (WGS) entry which is preliminary data.</text>
</comment>
<feature type="non-terminal residue" evidence="4">
    <location>
        <position position="215"/>
    </location>
</feature>
<evidence type="ECO:0000256" key="1">
    <source>
        <dbReference type="SAM" id="Phobius"/>
    </source>
</evidence>